<comment type="caution">
    <text evidence="3">The sequence shown here is derived from an EMBL/GenBank/DDBJ whole genome shotgun (WGS) entry which is preliminary data.</text>
</comment>
<feature type="compositionally biased region" description="Low complexity" evidence="1">
    <location>
        <begin position="53"/>
        <end position="69"/>
    </location>
</feature>
<keyword evidence="4" id="KW-1185">Reference proteome</keyword>
<organism evidence="3 4">
    <name type="scientific">Echria macrotheca</name>
    <dbReference type="NCBI Taxonomy" id="438768"/>
    <lineage>
        <taxon>Eukaryota</taxon>
        <taxon>Fungi</taxon>
        <taxon>Dikarya</taxon>
        <taxon>Ascomycota</taxon>
        <taxon>Pezizomycotina</taxon>
        <taxon>Sordariomycetes</taxon>
        <taxon>Sordariomycetidae</taxon>
        <taxon>Sordariales</taxon>
        <taxon>Schizotheciaceae</taxon>
        <taxon>Echria</taxon>
    </lineage>
</organism>
<dbReference type="Proteomes" id="UP001239445">
    <property type="component" value="Unassembled WGS sequence"/>
</dbReference>
<protein>
    <recommendedName>
        <fullName evidence="2">DUF3074 domain-containing protein</fullName>
    </recommendedName>
</protein>
<dbReference type="PANTHER" id="PTHR40370:SF1">
    <property type="entry name" value="DUF3074 DOMAIN-CONTAINING PROTEIN"/>
    <property type="match status" value="1"/>
</dbReference>
<evidence type="ECO:0000256" key="1">
    <source>
        <dbReference type="SAM" id="MobiDB-lite"/>
    </source>
</evidence>
<evidence type="ECO:0000259" key="2">
    <source>
        <dbReference type="Pfam" id="PF11274"/>
    </source>
</evidence>
<feature type="region of interest" description="Disordered" evidence="1">
    <location>
        <begin position="209"/>
        <end position="246"/>
    </location>
</feature>
<dbReference type="EMBL" id="MU839830">
    <property type="protein sequence ID" value="KAK1757647.1"/>
    <property type="molecule type" value="Genomic_DNA"/>
</dbReference>
<accession>A0AAJ0F868</accession>
<feature type="compositionally biased region" description="Low complexity" evidence="1">
    <location>
        <begin position="1"/>
        <end position="13"/>
    </location>
</feature>
<feature type="region of interest" description="Disordered" evidence="1">
    <location>
        <begin position="1"/>
        <end position="33"/>
    </location>
</feature>
<feature type="domain" description="DUF3074" evidence="2">
    <location>
        <begin position="108"/>
        <end position="348"/>
    </location>
</feature>
<gene>
    <name evidence="3" type="ORF">QBC47DRAFT_376604</name>
</gene>
<feature type="region of interest" description="Disordered" evidence="1">
    <location>
        <begin position="53"/>
        <end position="84"/>
    </location>
</feature>
<evidence type="ECO:0000313" key="3">
    <source>
        <dbReference type="EMBL" id="KAK1757647.1"/>
    </source>
</evidence>
<dbReference type="PANTHER" id="PTHR40370">
    <property type="entry name" value="EXPRESSED PROTEIN"/>
    <property type="match status" value="1"/>
</dbReference>
<evidence type="ECO:0000313" key="4">
    <source>
        <dbReference type="Proteomes" id="UP001239445"/>
    </source>
</evidence>
<sequence>MTQQQQQRRLLTLKGLPKANLPPFPSSSSSPPSDLAPFLITLLLESLPLLDSIPTSSPTTSSSSSSESTGEWRHLTQKKYPSSSDAPVDLYERSILVGDEGKEEEETWALRRSVHSDDGVTGKTASWEEFWVAFKEKHVECEGEYMPSVVAAEVLGSWTGEEGEMGVESTEQSKTYTNFTLDLAAMRHRIGRPILQDRVFPILQMTCAVQTSSPSPSPSSPPAQDQEQQQQAQPQPQDPSPKHHESENYKEIIIITIPIPDLFTPNPPQSQSPNPIQNINLQGKINTKNTTIGLYASVERFRRIEEGKKIEWVMATASDARGVLPRWVQGRAVPGQIGKDVPLFLEWVSKRR</sequence>
<feature type="compositionally biased region" description="Low complexity" evidence="1">
    <location>
        <begin position="222"/>
        <end position="235"/>
    </location>
</feature>
<dbReference type="AlphaFoldDB" id="A0AAJ0F868"/>
<reference evidence="3" key="1">
    <citation type="submission" date="2023-06" db="EMBL/GenBank/DDBJ databases">
        <title>Genome-scale phylogeny and comparative genomics of the fungal order Sordariales.</title>
        <authorList>
            <consortium name="Lawrence Berkeley National Laboratory"/>
            <person name="Hensen N."/>
            <person name="Bonometti L."/>
            <person name="Westerberg I."/>
            <person name="Brannstrom I.O."/>
            <person name="Guillou S."/>
            <person name="Cros-Aarteil S."/>
            <person name="Calhoun S."/>
            <person name="Haridas S."/>
            <person name="Kuo A."/>
            <person name="Mondo S."/>
            <person name="Pangilinan J."/>
            <person name="Riley R."/>
            <person name="Labutti K."/>
            <person name="Andreopoulos B."/>
            <person name="Lipzen A."/>
            <person name="Chen C."/>
            <person name="Yanf M."/>
            <person name="Daum C."/>
            <person name="Ng V."/>
            <person name="Clum A."/>
            <person name="Steindorff A."/>
            <person name="Ohm R."/>
            <person name="Martin F."/>
            <person name="Silar P."/>
            <person name="Natvig D."/>
            <person name="Lalanne C."/>
            <person name="Gautier V."/>
            <person name="Ament-Velasquez S.L."/>
            <person name="Kruys A."/>
            <person name="Hutchinson M.I."/>
            <person name="Powell A.J."/>
            <person name="Barry K."/>
            <person name="Miller A.N."/>
            <person name="Grigoriev I.V."/>
            <person name="Debuchy R."/>
            <person name="Gladieux P."/>
            <person name="Thoren M.H."/>
            <person name="Johannesson H."/>
        </authorList>
    </citation>
    <scope>NUCLEOTIDE SEQUENCE</scope>
    <source>
        <strain evidence="3">PSN4</strain>
    </source>
</reference>
<name>A0AAJ0F868_9PEZI</name>
<proteinExistence type="predicted"/>
<dbReference type="InterPro" id="IPR024500">
    <property type="entry name" value="DUF3074"/>
</dbReference>
<dbReference type="Pfam" id="PF11274">
    <property type="entry name" value="DUF3074"/>
    <property type="match status" value="1"/>
</dbReference>